<dbReference type="WBParaSite" id="Gr19_v10_g11899.t1">
    <property type="protein sequence ID" value="Gr19_v10_g11899.t1"/>
    <property type="gene ID" value="Gr19_v10_g11899"/>
</dbReference>
<keyword evidence="1" id="KW-0812">Transmembrane</keyword>
<keyword evidence="1" id="KW-1133">Transmembrane helix</keyword>
<evidence type="ECO:0000313" key="2">
    <source>
        <dbReference type="Proteomes" id="UP000887572"/>
    </source>
</evidence>
<keyword evidence="1" id="KW-0472">Membrane</keyword>
<proteinExistence type="predicted"/>
<dbReference type="Proteomes" id="UP000887572">
    <property type="component" value="Unplaced"/>
</dbReference>
<reference evidence="3" key="1">
    <citation type="submission" date="2022-11" db="UniProtKB">
        <authorList>
            <consortium name="WormBaseParasite"/>
        </authorList>
    </citation>
    <scope>IDENTIFICATION</scope>
</reference>
<sequence length="302" mass="34666">MIGRLITITRPTRNERGCEKSDISLDSGVHRRWHAFNAYVYSAGQKRNKINDELRTISAKRWNLVPPNDIKIEVHDDIESFTGGLFVFLNGAIFRFSSRLALDDQNFAAEREKDVKKVWKNFRTALGFRDLFAMFSEDLSHLSVDSSTLPDEDLQKVLLSPNAKKFAIARELLYADGIVGAMLFLNSFVAFSNGWLLFVFVKYRLRSNERQQLRDVFKLDTACMKLGDAYVSGAKEYLQSSIELGKYLYRLTDGAARFNASGDYERHIVSYSARLEAIEKAEMKLKSKLKKVEEEEEQRTLS</sequence>
<accession>A0A914GWQ9</accession>
<evidence type="ECO:0000256" key="1">
    <source>
        <dbReference type="SAM" id="Phobius"/>
    </source>
</evidence>
<evidence type="ECO:0000313" key="3">
    <source>
        <dbReference type="WBParaSite" id="Gr19_v10_g11899.t1"/>
    </source>
</evidence>
<protein>
    <submittedName>
        <fullName evidence="3">Uncharacterized protein</fullName>
    </submittedName>
</protein>
<feature type="transmembrane region" description="Helical" evidence="1">
    <location>
        <begin position="178"/>
        <end position="201"/>
    </location>
</feature>
<keyword evidence="2" id="KW-1185">Reference proteome</keyword>
<organism evidence="2 3">
    <name type="scientific">Globodera rostochiensis</name>
    <name type="common">Golden nematode worm</name>
    <name type="synonym">Heterodera rostochiensis</name>
    <dbReference type="NCBI Taxonomy" id="31243"/>
    <lineage>
        <taxon>Eukaryota</taxon>
        <taxon>Metazoa</taxon>
        <taxon>Ecdysozoa</taxon>
        <taxon>Nematoda</taxon>
        <taxon>Chromadorea</taxon>
        <taxon>Rhabditida</taxon>
        <taxon>Tylenchina</taxon>
        <taxon>Tylenchomorpha</taxon>
        <taxon>Tylenchoidea</taxon>
        <taxon>Heteroderidae</taxon>
        <taxon>Heteroderinae</taxon>
        <taxon>Globodera</taxon>
    </lineage>
</organism>
<dbReference type="AlphaFoldDB" id="A0A914GWQ9"/>
<name>A0A914GWQ9_GLORO</name>